<reference evidence="2" key="2">
    <citation type="journal article" date="2010" name="Genome Res.">
        <title>Population genomic sequencing of Coccidioides fungi reveals recent hybridization and transposon control.</title>
        <authorList>
            <person name="Neafsey D.E."/>
            <person name="Barker B.M."/>
            <person name="Sharpton T.J."/>
            <person name="Stajich J.E."/>
            <person name="Park D.J."/>
            <person name="Whiston E."/>
            <person name="Hung C.-Y."/>
            <person name="McMahan C."/>
            <person name="White J."/>
            <person name="Sykes S."/>
            <person name="Heiman D."/>
            <person name="Young S."/>
            <person name="Zeng Q."/>
            <person name="Abouelleil A."/>
            <person name="Aftuck L."/>
            <person name="Bessette D."/>
            <person name="Brown A."/>
            <person name="FitzGerald M."/>
            <person name="Lui A."/>
            <person name="Macdonald J.P."/>
            <person name="Priest M."/>
            <person name="Orbach M.J."/>
            <person name="Galgiani J.N."/>
            <person name="Kirkland T.N."/>
            <person name="Cole G.T."/>
            <person name="Birren B.W."/>
            <person name="Henn M.R."/>
            <person name="Taylor J.W."/>
            <person name="Rounsley S.D."/>
        </authorList>
    </citation>
    <scope>GENOME REANNOTATION</scope>
    <source>
        <strain evidence="2">RS</strain>
    </source>
</reference>
<proteinExistence type="predicted"/>
<evidence type="ECO:0000313" key="1">
    <source>
        <dbReference type="EMBL" id="EAS29984.3"/>
    </source>
</evidence>
<organism evidence="1 2">
    <name type="scientific">Coccidioides immitis (strain RS)</name>
    <name type="common">Valley fever fungus</name>
    <dbReference type="NCBI Taxonomy" id="246410"/>
    <lineage>
        <taxon>Eukaryota</taxon>
        <taxon>Fungi</taxon>
        <taxon>Dikarya</taxon>
        <taxon>Ascomycota</taxon>
        <taxon>Pezizomycotina</taxon>
        <taxon>Eurotiomycetes</taxon>
        <taxon>Eurotiomycetidae</taxon>
        <taxon>Onygenales</taxon>
        <taxon>Onygenaceae</taxon>
        <taxon>Coccidioides</taxon>
    </lineage>
</organism>
<dbReference type="InParanoid" id="J3K632"/>
<dbReference type="GeneID" id="4560463"/>
<protein>
    <submittedName>
        <fullName evidence="1">Uncharacterized protein</fullName>
    </submittedName>
</protein>
<accession>J3K632</accession>
<dbReference type="EMBL" id="GG704913">
    <property type="protein sequence ID" value="EAS29984.3"/>
    <property type="molecule type" value="Genomic_DNA"/>
</dbReference>
<dbReference type="RefSeq" id="XP_001241567.2">
    <property type="nucleotide sequence ID" value="XM_001241566.2"/>
</dbReference>
<sequence>MSQPTSGKASRPSTPVPLPLLPSQVVELHHVAGSARKRYNNSALKQSRSHVHPESLIEIHKANERRYRERLQQECNAHAITRNELESERKFHQDAAEANAQLHHGLLQAEAAQAILRQQLSIEQGAHRAATAEQTLLRQQLGAEREAHQATAADLAHAVRWCHWVDSLVDVKRLEENNTLHLDDKSRQLGDIILDVQNKMEEKYAAYYQQQDDLISELQQRVNVYSQPVEGFPRTTRSAN</sequence>
<gene>
    <name evidence="1" type="ORF">CIMG_08730</name>
</gene>
<dbReference type="Proteomes" id="UP000001261">
    <property type="component" value="Unassembled WGS sequence"/>
</dbReference>
<dbReference type="OrthoDB" id="4207703at2759"/>
<reference evidence="2" key="1">
    <citation type="journal article" date="2009" name="Genome Res.">
        <title>Comparative genomic analyses of the human fungal pathogens Coccidioides and their relatives.</title>
        <authorList>
            <person name="Sharpton T.J."/>
            <person name="Stajich J.E."/>
            <person name="Rounsley S.D."/>
            <person name="Gardner M.J."/>
            <person name="Wortman J.R."/>
            <person name="Jordar V.S."/>
            <person name="Maiti R."/>
            <person name="Kodira C.D."/>
            <person name="Neafsey D.E."/>
            <person name="Zeng Q."/>
            <person name="Hung C.-Y."/>
            <person name="McMahan C."/>
            <person name="Muszewska A."/>
            <person name="Grynberg M."/>
            <person name="Mandel M.A."/>
            <person name="Kellner E.M."/>
            <person name="Barker B.M."/>
            <person name="Galgiani J.N."/>
            <person name="Orbach M.J."/>
            <person name="Kirkland T.N."/>
            <person name="Cole G.T."/>
            <person name="Henn M.R."/>
            <person name="Birren B.W."/>
            <person name="Taylor J.W."/>
        </authorList>
    </citation>
    <scope>NUCLEOTIDE SEQUENCE [LARGE SCALE GENOMIC DNA]</scope>
    <source>
        <strain evidence="2">RS</strain>
    </source>
</reference>
<keyword evidence="2" id="KW-1185">Reference proteome</keyword>
<dbReference type="VEuPathDB" id="FungiDB:CIMG_08730"/>
<name>J3K632_COCIM</name>
<evidence type="ECO:0000313" key="2">
    <source>
        <dbReference type="Proteomes" id="UP000001261"/>
    </source>
</evidence>
<dbReference type="KEGG" id="cim:CIMG_08730"/>
<dbReference type="AlphaFoldDB" id="J3K632"/>